<protein>
    <submittedName>
        <fullName evidence="8">Uncharacterized membrane protein YphA, DoxX/SURF4 family</fullName>
    </submittedName>
</protein>
<keyword evidence="6 7" id="KW-0472">Membrane</keyword>
<proteinExistence type="inferred from homology"/>
<gene>
    <name evidence="8" type="ORF">SAMN06265350_101418</name>
</gene>
<dbReference type="PANTHER" id="PTHR33452:SF1">
    <property type="entry name" value="INNER MEMBRANE PROTEIN YPHA-RELATED"/>
    <property type="match status" value="1"/>
</dbReference>
<evidence type="ECO:0000256" key="3">
    <source>
        <dbReference type="ARBA" id="ARBA00022475"/>
    </source>
</evidence>
<feature type="transmembrane region" description="Helical" evidence="7">
    <location>
        <begin position="109"/>
        <end position="127"/>
    </location>
</feature>
<keyword evidence="5 7" id="KW-1133">Transmembrane helix</keyword>
<name>A0A521AUU0_9SPHI</name>
<keyword evidence="4 7" id="KW-0812">Transmembrane</keyword>
<evidence type="ECO:0000256" key="2">
    <source>
        <dbReference type="ARBA" id="ARBA00006679"/>
    </source>
</evidence>
<organism evidence="8 9">
    <name type="scientific">Solitalea koreensis</name>
    <dbReference type="NCBI Taxonomy" id="543615"/>
    <lineage>
        <taxon>Bacteria</taxon>
        <taxon>Pseudomonadati</taxon>
        <taxon>Bacteroidota</taxon>
        <taxon>Sphingobacteriia</taxon>
        <taxon>Sphingobacteriales</taxon>
        <taxon>Sphingobacteriaceae</taxon>
        <taxon>Solitalea</taxon>
    </lineage>
</organism>
<evidence type="ECO:0000256" key="6">
    <source>
        <dbReference type="ARBA" id="ARBA00023136"/>
    </source>
</evidence>
<evidence type="ECO:0000256" key="5">
    <source>
        <dbReference type="ARBA" id="ARBA00022989"/>
    </source>
</evidence>
<evidence type="ECO:0000256" key="7">
    <source>
        <dbReference type="SAM" id="Phobius"/>
    </source>
</evidence>
<dbReference type="InterPro" id="IPR032808">
    <property type="entry name" value="DoxX"/>
</dbReference>
<reference evidence="8 9" key="1">
    <citation type="submission" date="2017-05" db="EMBL/GenBank/DDBJ databases">
        <authorList>
            <person name="Varghese N."/>
            <person name="Submissions S."/>
        </authorList>
    </citation>
    <scope>NUCLEOTIDE SEQUENCE [LARGE SCALE GENOMIC DNA]</scope>
    <source>
        <strain evidence="8 9">DSM 21342</strain>
    </source>
</reference>
<keyword evidence="9" id="KW-1185">Reference proteome</keyword>
<dbReference type="AlphaFoldDB" id="A0A521AUU0"/>
<dbReference type="Pfam" id="PF07681">
    <property type="entry name" value="DoxX"/>
    <property type="match status" value="1"/>
</dbReference>
<dbReference type="GO" id="GO:0005886">
    <property type="term" value="C:plasma membrane"/>
    <property type="evidence" value="ECO:0007669"/>
    <property type="project" value="UniProtKB-SubCell"/>
</dbReference>
<evidence type="ECO:0000256" key="1">
    <source>
        <dbReference type="ARBA" id="ARBA00004651"/>
    </source>
</evidence>
<dbReference type="RefSeq" id="WP_142601028.1">
    <property type="nucleotide sequence ID" value="NZ_FXSZ01000001.1"/>
</dbReference>
<evidence type="ECO:0000256" key="4">
    <source>
        <dbReference type="ARBA" id="ARBA00022692"/>
    </source>
</evidence>
<comment type="similarity">
    <text evidence="2">Belongs to the DoxX family.</text>
</comment>
<comment type="subcellular location">
    <subcellularLocation>
        <location evidence="1">Cell membrane</location>
        <topology evidence="1">Multi-pass membrane protein</topology>
    </subcellularLocation>
</comment>
<sequence length="147" mass="16979">MFQAIVVTRNSPGRILIRLMPGLIFLLEGIQKFLNPEMIAIDYVQRMGFDDPSLGVKILGGIEIICALLILIGFLTRIAIIPLFLIICTFLYVIKFPDNQGMDLWIQKLKLDFCLIISLIYLFLYGAGKWSIDRWFTQRKKSFYDPI</sequence>
<dbReference type="Proteomes" id="UP000315971">
    <property type="component" value="Unassembled WGS sequence"/>
</dbReference>
<dbReference type="EMBL" id="FXSZ01000001">
    <property type="protein sequence ID" value="SMO38577.1"/>
    <property type="molecule type" value="Genomic_DNA"/>
</dbReference>
<dbReference type="PANTHER" id="PTHR33452">
    <property type="entry name" value="OXIDOREDUCTASE CATD-RELATED"/>
    <property type="match status" value="1"/>
</dbReference>
<evidence type="ECO:0000313" key="9">
    <source>
        <dbReference type="Proteomes" id="UP000315971"/>
    </source>
</evidence>
<dbReference type="InterPro" id="IPR051907">
    <property type="entry name" value="DoxX-like_oxidoreductase"/>
</dbReference>
<keyword evidence="3" id="KW-1003">Cell membrane</keyword>
<feature type="transmembrane region" description="Helical" evidence="7">
    <location>
        <begin position="78"/>
        <end position="97"/>
    </location>
</feature>
<accession>A0A521AUU0</accession>
<evidence type="ECO:0000313" key="8">
    <source>
        <dbReference type="EMBL" id="SMO38577.1"/>
    </source>
</evidence>
<dbReference type="OrthoDB" id="9813193at2"/>